<evidence type="ECO:0000259" key="2">
    <source>
        <dbReference type="Pfam" id="PF07331"/>
    </source>
</evidence>
<keyword evidence="1" id="KW-1133">Transmembrane helix</keyword>
<evidence type="ECO:0000313" key="3">
    <source>
        <dbReference type="EMBL" id="SVD98776.1"/>
    </source>
</evidence>
<keyword evidence="1" id="KW-0812">Transmembrane</keyword>
<feature type="non-terminal residue" evidence="3">
    <location>
        <position position="1"/>
    </location>
</feature>
<feature type="transmembrane region" description="Helical" evidence="1">
    <location>
        <begin position="75"/>
        <end position="99"/>
    </location>
</feature>
<evidence type="ECO:0000256" key="1">
    <source>
        <dbReference type="SAM" id="Phobius"/>
    </source>
</evidence>
<protein>
    <recommendedName>
        <fullName evidence="2">DUF1468 domain-containing protein</fullName>
    </recommendedName>
</protein>
<proteinExistence type="predicted"/>
<name>A0A382ZT20_9ZZZZ</name>
<dbReference type="Pfam" id="PF07331">
    <property type="entry name" value="TctB"/>
    <property type="match status" value="1"/>
</dbReference>
<feature type="domain" description="DUF1468" evidence="2">
    <location>
        <begin position="30"/>
        <end position="102"/>
    </location>
</feature>
<dbReference type="AlphaFoldDB" id="A0A382ZT20"/>
<sequence length="102" mass="10937">KRYRTTAPRDKKGAVLPMHSSKKTATNRGITKWGNLGLAIVAITGFLLVSPQIGTVFALPILVSSLMWLIGERSTLLLVTVPLAFSVFVYGVFSVALGVPLP</sequence>
<organism evidence="3">
    <name type="scientific">marine metagenome</name>
    <dbReference type="NCBI Taxonomy" id="408172"/>
    <lineage>
        <taxon>unclassified sequences</taxon>
        <taxon>metagenomes</taxon>
        <taxon>ecological metagenomes</taxon>
    </lineage>
</organism>
<gene>
    <name evidence="3" type="ORF">METZ01_LOCUS451630</name>
</gene>
<reference evidence="3" key="1">
    <citation type="submission" date="2018-05" db="EMBL/GenBank/DDBJ databases">
        <authorList>
            <person name="Lanie J.A."/>
            <person name="Ng W.-L."/>
            <person name="Kazmierczak K.M."/>
            <person name="Andrzejewski T.M."/>
            <person name="Davidsen T.M."/>
            <person name="Wayne K.J."/>
            <person name="Tettelin H."/>
            <person name="Glass J.I."/>
            <person name="Rusch D."/>
            <person name="Podicherti R."/>
            <person name="Tsui H.-C.T."/>
            <person name="Winkler M.E."/>
        </authorList>
    </citation>
    <scope>NUCLEOTIDE SEQUENCE</scope>
</reference>
<accession>A0A382ZT20</accession>
<keyword evidence="1" id="KW-0472">Membrane</keyword>
<dbReference type="InterPro" id="IPR009936">
    <property type="entry name" value="DUF1468"/>
</dbReference>
<dbReference type="EMBL" id="UINC01186519">
    <property type="protein sequence ID" value="SVD98776.1"/>
    <property type="molecule type" value="Genomic_DNA"/>
</dbReference>
<feature type="transmembrane region" description="Helical" evidence="1">
    <location>
        <begin position="36"/>
        <end position="63"/>
    </location>
</feature>